<evidence type="ECO:0000259" key="2">
    <source>
        <dbReference type="Pfam" id="PF01569"/>
    </source>
</evidence>
<dbReference type="Proteomes" id="UP000186102">
    <property type="component" value="Unassembled WGS sequence"/>
</dbReference>
<dbReference type="STRING" id="1888891.DSOL_4363"/>
<dbReference type="EMBL" id="MLBF01000051">
    <property type="protein sequence ID" value="OLN27815.1"/>
    <property type="molecule type" value="Genomic_DNA"/>
</dbReference>
<feature type="transmembrane region" description="Helical" evidence="1">
    <location>
        <begin position="236"/>
        <end position="257"/>
    </location>
</feature>
<feature type="transmembrane region" description="Helical" evidence="1">
    <location>
        <begin position="134"/>
        <end position="153"/>
    </location>
</feature>
<keyword evidence="1" id="KW-1133">Transmembrane helix</keyword>
<dbReference type="PANTHER" id="PTHR31310">
    <property type="match status" value="1"/>
</dbReference>
<dbReference type="PANTHER" id="PTHR31310:SF7">
    <property type="entry name" value="PA-PHOSPHATASE RELATED-FAMILY PROTEIN DDB_G0268928"/>
    <property type="match status" value="1"/>
</dbReference>
<accession>A0A1Q8QKF2</accession>
<organism evidence="3 4">
    <name type="scientific">Desulfosporosinus metallidurans</name>
    <dbReference type="NCBI Taxonomy" id="1888891"/>
    <lineage>
        <taxon>Bacteria</taxon>
        <taxon>Bacillati</taxon>
        <taxon>Bacillota</taxon>
        <taxon>Clostridia</taxon>
        <taxon>Eubacteriales</taxon>
        <taxon>Desulfitobacteriaceae</taxon>
        <taxon>Desulfosporosinus</taxon>
    </lineage>
</organism>
<evidence type="ECO:0000313" key="4">
    <source>
        <dbReference type="Proteomes" id="UP000186102"/>
    </source>
</evidence>
<comment type="caution">
    <text evidence="3">The sequence shown here is derived from an EMBL/GenBank/DDBJ whole genome shotgun (WGS) entry which is preliminary data.</text>
</comment>
<feature type="transmembrane region" description="Helical" evidence="1">
    <location>
        <begin position="263"/>
        <end position="286"/>
    </location>
</feature>
<feature type="transmembrane region" description="Helical" evidence="1">
    <location>
        <begin position="204"/>
        <end position="229"/>
    </location>
</feature>
<name>A0A1Q8QKF2_9FIRM</name>
<gene>
    <name evidence="3" type="ORF">DSOL_4363</name>
</gene>
<feature type="domain" description="Phosphatidic acid phosphatase type 2/haloperoxidase" evidence="2">
    <location>
        <begin position="212"/>
        <end position="275"/>
    </location>
</feature>
<protein>
    <recommendedName>
        <fullName evidence="2">Phosphatidic acid phosphatase type 2/haloperoxidase domain-containing protein</fullName>
    </recommendedName>
</protein>
<feature type="transmembrane region" description="Helical" evidence="1">
    <location>
        <begin position="165"/>
        <end position="184"/>
    </location>
</feature>
<dbReference type="Gene3D" id="1.20.144.10">
    <property type="entry name" value="Phosphatidic acid phosphatase type 2/haloperoxidase"/>
    <property type="match status" value="1"/>
</dbReference>
<dbReference type="InterPro" id="IPR052185">
    <property type="entry name" value="IPC_Synthase-Related"/>
</dbReference>
<dbReference type="CDD" id="cd03386">
    <property type="entry name" value="PAP2_Aur1_like"/>
    <property type="match status" value="1"/>
</dbReference>
<evidence type="ECO:0000256" key="1">
    <source>
        <dbReference type="SAM" id="Phobius"/>
    </source>
</evidence>
<keyword evidence="4" id="KW-1185">Reference proteome</keyword>
<reference evidence="3 4" key="1">
    <citation type="submission" date="2016-09" db="EMBL/GenBank/DDBJ databases">
        <title>Complete genome of Desulfosporosinus sp. OL.</title>
        <authorList>
            <person name="Mardanov A."/>
            <person name="Beletsky A."/>
            <person name="Panova A."/>
            <person name="Karnachuk O."/>
            <person name="Ravin N."/>
        </authorList>
    </citation>
    <scope>NUCLEOTIDE SEQUENCE [LARGE SCALE GENOMIC DNA]</scope>
    <source>
        <strain evidence="3 4">OL</strain>
    </source>
</reference>
<dbReference type="InterPro" id="IPR036938">
    <property type="entry name" value="PAP2/HPO_sf"/>
</dbReference>
<proteinExistence type="predicted"/>
<dbReference type="OrthoDB" id="9775789at2"/>
<dbReference type="SUPFAM" id="SSF48317">
    <property type="entry name" value="Acid phosphatase/Vanadium-dependent haloperoxidase"/>
    <property type="match status" value="1"/>
</dbReference>
<dbReference type="InterPro" id="IPR000326">
    <property type="entry name" value="PAP2/HPO"/>
</dbReference>
<evidence type="ECO:0000313" key="3">
    <source>
        <dbReference type="EMBL" id="OLN27815.1"/>
    </source>
</evidence>
<feature type="transmembrane region" description="Helical" evidence="1">
    <location>
        <begin position="42"/>
        <end position="59"/>
    </location>
</feature>
<dbReference type="AlphaFoldDB" id="A0A1Q8QKF2"/>
<keyword evidence="1" id="KW-0812">Transmembrane</keyword>
<feature type="transmembrane region" description="Helical" evidence="1">
    <location>
        <begin position="66"/>
        <end position="84"/>
    </location>
</feature>
<sequence>MISSTDFRTFRTLEWPKKYFLKLCFTSIILFFIFAPNRPAHYVYLLLAVACWGVQGDRVPISWKRFLKIGIPLVLFPILMWRYFPPLWNEVVYWQLGTRVHLVDLDNFFRSIPGNDGWMFRVIQTPWLTDYFRWIYANGFTLPVLIPVFRSFLAKDSLKMIRYSLSAHVLQFILIFPFYLTIHVNEVWYVLGQPDGMARNLSVADAAVVVVNCFPSMHTSVAFAMLLLAWREKDKLFRWVWTFFCLSIIYSTLYLEIHWVTDVIAGIFLALAAVKLGDWIISVISLKRKTLVQGNHNSHHKNSPYVHSFRPIKEID</sequence>
<keyword evidence="1" id="KW-0472">Membrane</keyword>
<dbReference type="Pfam" id="PF01569">
    <property type="entry name" value="PAP2"/>
    <property type="match status" value="1"/>
</dbReference>
<feature type="transmembrane region" description="Helical" evidence="1">
    <location>
        <begin position="20"/>
        <end position="36"/>
    </location>
</feature>